<dbReference type="EMBL" id="LO017727">
    <property type="protein sequence ID" value="CRH08270.1"/>
    <property type="molecule type" value="Genomic_DNA"/>
</dbReference>
<evidence type="ECO:0000313" key="3">
    <source>
        <dbReference type="EMBL" id="CRH08337.1"/>
    </source>
</evidence>
<dbReference type="RefSeq" id="WP_176704664.1">
    <property type="nucleotide sequence ID" value="NZ_LO017728.1"/>
</dbReference>
<dbReference type="InterPro" id="IPR001387">
    <property type="entry name" value="Cro/C1-type_HTH"/>
</dbReference>
<evidence type="ECO:0000313" key="2">
    <source>
        <dbReference type="EMBL" id="CRH08270.1"/>
    </source>
</evidence>
<dbReference type="Pfam" id="PF13443">
    <property type="entry name" value="HTH_26"/>
    <property type="match status" value="1"/>
</dbReference>
<sequence length="96" mass="10636">MSNPHIGSDFDDFLEEEGLLAEAEAVAIKRVIAFQVGQMMEKQHISKSELARRMNTSRSAVDRLLDPENRSITLQTMEGAALAMGARLKVELVPSH</sequence>
<name>A0A1S7LQE6_MAGMO</name>
<keyword evidence="3" id="KW-0614">Plasmid</keyword>
<organism evidence="3">
    <name type="scientific">Magnetococcus massalia (strain MO-1)</name>
    <dbReference type="NCBI Taxonomy" id="451514"/>
    <lineage>
        <taxon>Bacteria</taxon>
        <taxon>Pseudomonadati</taxon>
        <taxon>Pseudomonadota</taxon>
        <taxon>Magnetococcia</taxon>
        <taxon>Magnetococcales</taxon>
        <taxon>Magnetococcaceae</taxon>
        <taxon>Magnetococcus</taxon>
    </lineage>
</organism>
<dbReference type="EMBL" id="LO017728">
    <property type="protein sequence ID" value="CRH08337.1"/>
    <property type="molecule type" value="Genomic_DNA"/>
</dbReference>
<proteinExistence type="predicted"/>
<dbReference type="InterPro" id="IPR010982">
    <property type="entry name" value="Lambda_DNA-bd_dom_sf"/>
</dbReference>
<evidence type="ECO:0000259" key="1">
    <source>
        <dbReference type="Pfam" id="PF13443"/>
    </source>
</evidence>
<dbReference type="GO" id="GO:0003677">
    <property type="term" value="F:DNA binding"/>
    <property type="evidence" value="ECO:0007669"/>
    <property type="project" value="InterPro"/>
</dbReference>
<dbReference type="Gene3D" id="1.10.260.40">
    <property type="entry name" value="lambda repressor-like DNA-binding domains"/>
    <property type="match status" value="1"/>
</dbReference>
<protein>
    <recommendedName>
        <fullName evidence="1">HTH cro/C1-type domain-containing protein</fullName>
    </recommendedName>
</protein>
<reference evidence="3" key="1">
    <citation type="submission" date="2015-04" db="EMBL/GenBank/DDBJ databases">
        <authorList>
            <person name="Syromyatnikov M.Y."/>
            <person name="Popov V.N."/>
        </authorList>
    </citation>
    <scope>NUCLEOTIDE SEQUENCE</scope>
    <source>
        <strain evidence="3">MO-1</strain>
        <plasmid evidence="3">MAGMO_p1</plasmid>
    </source>
</reference>
<geneLocation type="plasmid" evidence="3">
    <name>MAGMO_p1</name>
</geneLocation>
<feature type="domain" description="HTH cro/C1-type" evidence="1">
    <location>
        <begin position="38"/>
        <end position="79"/>
    </location>
</feature>
<gene>
    <name evidence="2" type="ORF">MAGMO_4142</name>
    <name evidence="3" type="ORF">MAGMO_p10038</name>
</gene>
<dbReference type="AlphaFoldDB" id="A0A1S7LQE6"/>
<accession>A0A1S7LQE6</accession>
<dbReference type="SUPFAM" id="SSF47413">
    <property type="entry name" value="lambda repressor-like DNA-binding domains"/>
    <property type="match status" value="1"/>
</dbReference>